<dbReference type="OrthoDB" id="5694214at2"/>
<evidence type="ECO:0000256" key="2">
    <source>
        <dbReference type="ARBA" id="ARBA00006275"/>
    </source>
</evidence>
<evidence type="ECO:0000256" key="4">
    <source>
        <dbReference type="ARBA" id="ARBA00023136"/>
    </source>
</evidence>
<dbReference type="RefSeq" id="WP_008504861.1">
    <property type="nucleotide sequence ID" value="NZ_CM001403.1"/>
</dbReference>
<dbReference type="GO" id="GO:0009279">
    <property type="term" value="C:cell outer membrane"/>
    <property type="evidence" value="ECO:0007669"/>
    <property type="project" value="UniProtKB-SubCell"/>
</dbReference>
<dbReference type="Pfam" id="PF07980">
    <property type="entry name" value="SusD_RagB"/>
    <property type="match status" value="1"/>
</dbReference>
<keyword evidence="3" id="KW-0732">Signal</keyword>
<dbReference type="eggNOG" id="COG0457">
    <property type="taxonomic scope" value="Bacteria"/>
</dbReference>
<dbReference type="InterPro" id="IPR011990">
    <property type="entry name" value="TPR-like_helical_dom_sf"/>
</dbReference>
<dbReference type="EMBL" id="CM001403">
    <property type="protein sequence ID" value="EHQ25195.1"/>
    <property type="molecule type" value="Genomic_DNA"/>
</dbReference>
<protein>
    <submittedName>
        <fullName evidence="8">RagB/SusD domain-containing protein</fullName>
    </submittedName>
</protein>
<sequence length="586" mass="65736">MKNIFIIAILSLILFESCTKVLDRQPLSQISPENAFNSESELQLYVNSFYDSMLPLADKDDNAFTSLYNESADNIVRDSYSDLLTGNRTIPISGGGWSWGNLRNINYFLQNYKIGGLTNNITNKYVGVAKFFRAYFYFNMVARFGDVPWYSKPLESNDVAMLTTPRTPRTVVMDSVMNDIDFAIANLGTAKDVSQITKSTALALKSRICLFEGTFRKYHTEFGLPNATDFLQKSADASLLLMQSGLYKIYKTTPNIAYRDLFASYNPVTDEVILARQYNVSLSIYHSVNYYTMVSSYGRPGMEKSLVNSYLMKDGSRFTDQPGYATMAFYAEMQNRDPRLYQTVRAPGYQRIGGTTNLTPTYTAATTGYQMIKFVTAATEDGISKSYNALPIFRYAEVLLNYAEAKAETGTLSQADVDASIKLLRDRVGMPNLNLADAINRPDPYLAKQYINVSGANQGAILEVRRERRLELVMEGFRWNDLMRWKEGHLLAVPFKGQYFPGAGSFDLDGDGKNDLIIYTGTKPSGSGVQFLKLGNDVILDNGSSGNIAVNGNIPKTFNENRDYLFPIPVQELQLNPNLKQNPGWQ</sequence>
<evidence type="ECO:0000259" key="7">
    <source>
        <dbReference type="Pfam" id="PF14322"/>
    </source>
</evidence>
<feature type="domain" description="RagB/SusD" evidence="6">
    <location>
        <begin position="272"/>
        <end position="585"/>
    </location>
</feature>
<keyword evidence="5" id="KW-0998">Cell outer membrane</keyword>
<dbReference type="AlphaFoldDB" id="H1YE17"/>
<keyword evidence="9" id="KW-1185">Reference proteome</keyword>
<dbReference type="InterPro" id="IPR033985">
    <property type="entry name" value="SusD-like_N"/>
</dbReference>
<dbReference type="Pfam" id="PF14322">
    <property type="entry name" value="SusD-like_3"/>
    <property type="match status" value="1"/>
</dbReference>
<evidence type="ECO:0000256" key="1">
    <source>
        <dbReference type="ARBA" id="ARBA00004442"/>
    </source>
</evidence>
<dbReference type="SUPFAM" id="SSF48452">
    <property type="entry name" value="TPR-like"/>
    <property type="match status" value="1"/>
</dbReference>
<organism evidence="8 9">
    <name type="scientific">Mucilaginibacter paludis DSM 18603</name>
    <dbReference type="NCBI Taxonomy" id="714943"/>
    <lineage>
        <taxon>Bacteria</taxon>
        <taxon>Pseudomonadati</taxon>
        <taxon>Bacteroidota</taxon>
        <taxon>Sphingobacteriia</taxon>
        <taxon>Sphingobacteriales</taxon>
        <taxon>Sphingobacteriaceae</taxon>
        <taxon>Mucilaginibacter</taxon>
    </lineage>
</organism>
<comment type="subcellular location">
    <subcellularLocation>
        <location evidence="1">Cell outer membrane</location>
    </subcellularLocation>
</comment>
<feature type="domain" description="SusD-like N-terminal" evidence="7">
    <location>
        <begin position="122"/>
        <end position="210"/>
    </location>
</feature>
<evidence type="ECO:0000256" key="3">
    <source>
        <dbReference type="ARBA" id="ARBA00022729"/>
    </source>
</evidence>
<dbReference type="STRING" id="714943.Mucpa_1021"/>
<dbReference type="HOGENOM" id="CLU_015553_0_1_10"/>
<reference evidence="8" key="1">
    <citation type="submission" date="2011-09" db="EMBL/GenBank/DDBJ databases">
        <title>The permanent draft genome of Mucilaginibacter paludis DSM 18603.</title>
        <authorList>
            <consortium name="US DOE Joint Genome Institute (JGI-PGF)"/>
            <person name="Lucas S."/>
            <person name="Han J."/>
            <person name="Lapidus A."/>
            <person name="Bruce D."/>
            <person name="Goodwin L."/>
            <person name="Pitluck S."/>
            <person name="Peters L."/>
            <person name="Kyrpides N."/>
            <person name="Mavromatis K."/>
            <person name="Ivanova N."/>
            <person name="Mikhailova N."/>
            <person name="Held B."/>
            <person name="Detter J.C."/>
            <person name="Tapia R."/>
            <person name="Han C."/>
            <person name="Land M."/>
            <person name="Hauser L."/>
            <person name="Markowitz V."/>
            <person name="Cheng J.-F."/>
            <person name="Hugenholtz P."/>
            <person name="Woyke T."/>
            <person name="Wu D."/>
            <person name="Tindall B."/>
            <person name="Brambilla E."/>
            <person name="Klenk H.-P."/>
            <person name="Eisen J.A."/>
        </authorList>
    </citation>
    <scope>NUCLEOTIDE SEQUENCE [LARGE SCALE GENOMIC DNA]</scope>
    <source>
        <strain evidence="8">DSM 18603</strain>
    </source>
</reference>
<proteinExistence type="inferred from homology"/>
<dbReference type="Proteomes" id="UP000002774">
    <property type="component" value="Chromosome"/>
</dbReference>
<evidence type="ECO:0000259" key="6">
    <source>
        <dbReference type="Pfam" id="PF07980"/>
    </source>
</evidence>
<comment type="similarity">
    <text evidence="2">Belongs to the SusD family.</text>
</comment>
<accession>H1YE17</accession>
<evidence type="ECO:0000256" key="5">
    <source>
        <dbReference type="ARBA" id="ARBA00023237"/>
    </source>
</evidence>
<evidence type="ECO:0000313" key="9">
    <source>
        <dbReference type="Proteomes" id="UP000002774"/>
    </source>
</evidence>
<dbReference type="Gene3D" id="1.25.40.390">
    <property type="match status" value="1"/>
</dbReference>
<evidence type="ECO:0000313" key="8">
    <source>
        <dbReference type="EMBL" id="EHQ25195.1"/>
    </source>
</evidence>
<name>H1YE17_9SPHI</name>
<keyword evidence="4" id="KW-0472">Membrane</keyword>
<dbReference type="InterPro" id="IPR012944">
    <property type="entry name" value="SusD_RagB_dom"/>
</dbReference>
<gene>
    <name evidence="8" type="ORF">Mucpa_1021</name>
</gene>